<name>A0A255EMH2_9ACTN</name>
<dbReference type="Proteomes" id="UP000216300">
    <property type="component" value="Unassembled WGS sequence"/>
</dbReference>
<proteinExistence type="predicted"/>
<accession>A0A255EMH2</accession>
<dbReference type="EMBL" id="NMVJ01000001">
    <property type="protein sequence ID" value="OYN92181.1"/>
    <property type="molecule type" value="Genomic_DNA"/>
</dbReference>
<organism evidence="1 2">
    <name type="scientific">Parenemella sanctibonifatiensis</name>
    <dbReference type="NCBI Taxonomy" id="2016505"/>
    <lineage>
        <taxon>Bacteria</taxon>
        <taxon>Bacillati</taxon>
        <taxon>Actinomycetota</taxon>
        <taxon>Actinomycetes</taxon>
        <taxon>Propionibacteriales</taxon>
        <taxon>Propionibacteriaceae</taxon>
        <taxon>Parenemella</taxon>
    </lineage>
</organism>
<sequence>MHSHGFKPLIFRIFGPRRLLPYYHKKDCPPSAAHLVEAKVTVSLLAGDEAAGQPEVQSIVDFTPEST</sequence>
<dbReference type="AlphaFoldDB" id="A0A255EMH2"/>
<protein>
    <submittedName>
        <fullName evidence="1">Uncharacterized protein</fullName>
    </submittedName>
</protein>
<comment type="caution">
    <text evidence="1">The sequence shown here is derived from an EMBL/GenBank/DDBJ whole genome shotgun (WGS) entry which is preliminary data.</text>
</comment>
<reference evidence="1 2" key="1">
    <citation type="submission" date="2017-07" db="EMBL/GenBank/DDBJ databases">
        <title>Draft whole genome sequences of clinical Proprionibacteriaceae strains.</title>
        <authorList>
            <person name="Bernier A.-M."/>
            <person name="Bernard K."/>
            <person name="Domingo M.-C."/>
        </authorList>
    </citation>
    <scope>NUCLEOTIDE SEQUENCE [LARGE SCALE GENOMIC DNA]</scope>
    <source>
        <strain evidence="1 2">NML 150081</strain>
    </source>
</reference>
<gene>
    <name evidence="1" type="ORF">CGZ91_01330</name>
</gene>
<evidence type="ECO:0000313" key="2">
    <source>
        <dbReference type="Proteomes" id="UP000216300"/>
    </source>
</evidence>
<evidence type="ECO:0000313" key="1">
    <source>
        <dbReference type="EMBL" id="OYN92181.1"/>
    </source>
</evidence>
<keyword evidence="2" id="KW-1185">Reference proteome</keyword>